<organism evidence="1 2">
    <name type="scientific">Fusarium oxysporum f. sp. cubense</name>
    <dbReference type="NCBI Taxonomy" id="61366"/>
    <lineage>
        <taxon>Eukaryota</taxon>
        <taxon>Fungi</taxon>
        <taxon>Dikarya</taxon>
        <taxon>Ascomycota</taxon>
        <taxon>Pezizomycotina</taxon>
        <taxon>Sordariomycetes</taxon>
        <taxon>Hypocreomycetidae</taxon>
        <taxon>Hypocreales</taxon>
        <taxon>Nectriaceae</taxon>
        <taxon>Fusarium</taxon>
        <taxon>Fusarium oxysporum species complex</taxon>
    </lineage>
</organism>
<accession>A0A5C6TAM3</accession>
<name>A0A5C6TAM3_FUSOC</name>
<dbReference type="Proteomes" id="UP000321331">
    <property type="component" value="Unassembled WGS sequence"/>
</dbReference>
<evidence type="ECO:0000313" key="1">
    <source>
        <dbReference type="EMBL" id="TXC07903.1"/>
    </source>
</evidence>
<dbReference type="AlphaFoldDB" id="A0A5C6TAM3"/>
<comment type="caution">
    <text evidence="1">The sequence shown here is derived from an EMBL/GenBank/DDBJ whole genome shotgun (WGS) entry which is preliminary data.</text>
</comment>
<proteinExistence type="predicted"/>
<gene>
    <name evidence="1" type="ORF">FocTR4_00004350</name>
</gene>
<reference evidence="1 2" key="1">
    <citation type="submission" date="2019-07" db="EMBL/GenBank/DDBJ databases">
        <title>The First High-Quality Draft Genome Sequence of the Causal Agent of the Current Panama Disease Epidemic.</title>
        <authorList>
            <person name="Warmington R.J."/>
            <person name="Kay W."/>
            <person name="Jeffries A."/>
            <person name="Bebber D."/>
            <person name="Moore K."/>
            <person name="Studholme D.J."/>
        </authorList>
    </citation>
    <scope>NUCLEOTIDE SEQUENCE [LARGE SCALE GENOMIC DNA]</scope>
    <source>
        <strain evidence="1 2">TR4</strain>
    </source>
</reference>
<dbReference type="EMBL" id="VMNF01000005">
    <property type="protein sequence ID" value="TXC07903.1"/>
    <property type="molecule type" value="Genomic_DNA"/>
</dbReference>
<evidence type="ECO:0000313" key="2">
    <source>
        <dbReference type="Proteomes" id="UP000321331"/>
    </source>
</evidence>
<sequence length="137" mass="14515">MVHSSLAAGEEHGPELNKTISRACSTPTYITSLGCTATLLQCFATQPVPPLQEAYHESKPDASDTDCESPLDARHISAEDPIKLIGREGCADLRGASGEKLEWVHTGGVGGQHIEHDIDECGLAGRNKEGPPNGLED</sequence>
<protein>
    <submittedName>
        <fullName evidence="1">Uncharacterized protein</fullName>
    </submittedName>
</protein>